<sequence length="168" mass="19125">MNQEKLNKNIQAELFSTNQATVIAAIQKISVQGNKLYIPILLDLLLSNREEEIEKEITKLLGNVKAKTTVPIFIEALENKKYIPIKKAILTACWQNGLDYHDYLPVFVNIVINDNWENAFEAFTVVDNLEYLPSDEIIEKTKRIIASALKTADTQKAYFLNEILAKIA</sequence>
<evidence type="ECO:0000313" key="1">
    <source>
        <dbReference type="EMBL" id="QGY45512.1"/>
    </source>
</evidence>
<reference evidence="1 2" key="1">
    <citation type="submission" date="2019-11" db="EMBL/GenBank/DDBJ databases">
        <authorList>
            <person name="Zheng R.K."/>
            <person name="Sun C.M."/>
        </authorList>
    </citation>
    <scope>NUCLEOTIDE SEQUENCE [LARGE SCALE GENOMIC DNA]</scope>
    <source>
        <strain evidence="1 2">WC007</strain>
    </source>
</reference>
<dbReference type="EMBL" id="CP046401">
    <property type="protein sequence ID" value="QGY45512.1"/>
    <property type="molecule type" value="Genomic_DNA"/>
</dbReference>
<gene>
    <name evidence="1" type="ORF">GM418_18100</name>
</gene>
<organism evidence="1 2">
    <name type="scientific">Maribellus comscasis</name>
    <dbReference type="NCBI Taxonomy" id="2681766"/>
    <lineage>
        <taxon>Bacteria</taxon>
        <taxon>Pseudomonadati</taxon>
        <taxon>Bacteroidota</taxon>
        <taxon>Bacteroidia</taxon>
        <taxon>Marinilabiliales</taxon>
        <taxon>Prolixibacteraceae</taxon>
        <taxon>Maribellus</taxon>
    </lineage>
</organism>
<dbReference type="AlphaFoldDB" id="A0A6I6JZ75"/>
<dbReference type="Proteomes" id="UP000428260">
    <property type="component" value="Chromosome"/>
</dbReference>
<protein>
    <recommendedName>
        <fullName evidence="3">HEAT repeat domain-containing protein</fullName>
    </recommendedName>
</protein>
<dbReference type="RefSeq" id="WP_158868655.1">
    <property type="nucleotide sequence ID" value="NZ_CP046401.1"/>
</dbReference>
<dbReference type="Gene3D" id="1.25.10.10">
    <property type="entry name" value="Leucine-rich Repeat Variant"/>
    <property type="match status" value="1"/>
</dbReference>
<accession>A0A6I6JZ75</accession>
<dbReference type="InterPro" id="IPR011989">
    <property type="entry name" value="ARM-like"/>
</dbReference>
<proteinExistence type="predicted"/>
<dbReference type="SUPFAM" id="SSF48371">
    <property type="entry name" value="ARM repeat"/>
    <property type="match status" value="1"/>
</dbReference>
<name>A0A6I6JZ75_9BACT</name>
<keyword evidence="2" id="KW-1185">Reference proteome</keyword>
<dbReference type="KEGG" id="mcos:GM418_18100"/>
<evidence type="ECO:0008006" key="3">
    <source>
        <dbReference type="Google" id="ProtNLM"/>
    </source>
</evidence>
<evidence type="ECO:0000313" key="2">
    <source>
        <dbReference type="Proteomes" id="UP000428260"/>
    </source>
</evidence>
<dbReference type="InterPro" id="IPR016024">
    <property type="entry name" value="ARM-type_fold"/>
</dbReference>